<dbReference type="PANTHER" id="PTHR13696">
    <property type="entry name" value="P-LOOP CONTAINING NUCLEOSIDE TRIPHOSPHATE HYDROLASE"/>
    <property type="match status" value="1"/>
</dbReference>
<keyword evidence="2" id="KW-0614">Plasmid</keyword>
<reference evidence="2 3" key="1">
    <citation type="submission" date="2019-04" db="EMBL/GenBank/DDBJ databases">
        <title>Complete genome sequence of Agrobacterium tumefaciens CFBP6624.</title>
        <authorList>
            <person name="Haryono M."/>
            <person name="Lin Y.-C."/>
            <person name="Lai E.-M."/>
            <person name="Kuo C.-H."/>
        </authorList>
    </citation>
    <scope>NUCLEOTIDE SEQUENCE [LARGE SCALE GENOMIC DNA]</scope>
    <source>
        <strain evidence="2 3">CFBP6624</strain>
        <plasmid evidence="3">patcfbp6624</plasmid>
    </source>
</reference>
<evidence type="ECO:0000259" key="1">
    <source>
        <dbReference type="Pfam" id="PF01656"/>
    </source>
</evidence>
<protein>
    <submittedName>
        <fullName evidence="2">ParA family protein</fullName>
    </submittedName>
</protein>
<dbReference type="Proteomes" id="UP000298646">
    <property type="component" value="Plasmid pAtCFBP6624"/>
</dbReference>
<dbReference type="AlphaFoldDB" id="A0AAE6BTW7"/>
<dbReference type="PIRSF" id="PIRSF009320">
    <property type="entry name" value="Nuc_binding_HP_1000"/>
    <property type="match status" value="1"/>
</dbReference>
<dbReference type="Pfam" id="PF01656">
    <property type="entry name" value="CbiA"/>
    <property type="match status" value="1"/>
</dbReference>
<sequence>MKTLVLVTQKGGSGKSSLAASIAVAAEQAGERVFMLDLDRQGTLANWINRRTAETPGFDRIASEAELNQALATLAAQDFSLAVIDTPGSDNTLVTAAIRAADLCLIPTRPTPADLEATQPTLEAIQATRRRFAFVLNQTPVRSSRLNEAAAGLRMLGVLADPAISQRNDHQDAIGAGQGVTEYSPSGKAAEEIRALWSWLKDKLKG</sequence>
<geneLocation type="plasmid" evidence="3">
    <name>patcfbp6624</name>
</geneLocation>
<proteinExistence type="predicted"/>
<dbReference type="SUPFAM" id="SSF52540">
    <property type="entry name" value="P-loop containing nucleoside triphosphate hydrolases"/>
    <property type="match status" value="1"/>
</dbReference>
<feature type="domain" description="CobQ/CobB/MinD/ParA nucleotide binding" evidence="1">
    <location>
        <begin position="5"/>
        <end position="153"/>
    </location>
</feature>
<evidence type="ECO:0000313" key="2">
    <source>
        <dbReference type="EMBL" id="QCM03462.1"/>
    </source>
</evidence>
<dbReference type="InterPro" id="IPR002586">
    <property type="entry name" value="CobQ/CobB/MinD/ParA_Nub-bd_dom"/>
</dbReference>
<dbReference type="PANTHER" id="PTHR13696:SF96">
    <property type="entry name" value="COBQ_COBB_MIND_PARA NUCLEOTIDE BINDING DOMAIN-CONTAINING PROTEIN"/>
    <property type="match status" value="1"/>
</dbReference>
<name>A0AAE6BTW7_AGRTU</name>
<organism evidence="2 3">
    <name type="scientific">Agrobacterium tumefaciens</name>
    <dbReference type="NCBI Taxonomy" id="358"/>
    <lineage>
        <taxon>Bacteria</taxon>
        <taxon>Pseudomonadati</taxon>
        <taxon>Pseudomonadota</taxon>
        <taxon>Alphaproteobacteria</taxon>
        <taxon>Hyphomicrobiales</taxon>
        <taxon>Rhizobiaceae</taxon>
        <taxon>Rhizobium/Agrobacterium group</taxon>
        <taxon>Agrobacterium</taxon>
        <taxon>Agrobacterium tumefaciens complex</taxon>
    </lineage>
</organism>
<dbReference type="CDD" id="cd02042">
    <property type="entry name" value="ParAB_family"/>
    <property type="match status" value="1"/>
</dbReference>
<dbReference type="InterPro" id="IPR050678">
    <property type="entry name" value="DNA_Partitioning_ATPase"/>
</dbReference>
<evidence type="ECO:0000313" key="3">
    <source>
        <dbReference type="Proteomes" id="UP000298646"/>
    </source>
</evidence>
<accession>A0AAE6BTW7</accession>
<dbReference type="EMBL" id="CP039909">
    <property type="protein sequence ID" value="QCM03462.1"/>
    <property type="molecule type" value="Genomic_DNA"/>
</dbReference>
<dbReference type="RefSeq" id="WP_137088070.1">
    <property type="nucleotide sequence ID" value="NZ_CP039909.1"/>
</dbReference>
<gene>
    <name evidence="2" type="ORF">CFBP6624_24865</name>
</gene>
<dbReference type="InterPro" id="IPR027417">
    <property type="entry name" value="P-loop_NTPase"/>
</dbReference>
<dbReference type="Gene3D" id="3.40.50.300">
    <property type="entry name" value="P-loop containing nucleotide triphosphate hydrolases"/>
    <property type="match status" value="1"/>
</dbReference>